<sequence>MLFSNYQKIFSLNSANKLTFLEFFFSSLVYITILSVFILFTLYLIYNFKKSESASKENEYFSLVFKFLLKFFFFFILILSFFIFYLIFDFIFFSKNVFVANADVNSFGDFFFFKNGFFQFSFNVYGFILVFLALITGFVAISTVNNLYFEEKLKFYLIFFQFLLAIFGFIKSSDLITFFFFYEVLMLGSFFKFVYYGSYSKKAIQASLYFILWTQLGSLLVLCACLYIYSLTNSTSFFAVKAFVFSKTEAQIIYSLLFFGFGFKFPVWPFHYWLTKTHVEASSGFSIYLSGFLVKTALFGFYKLTNLIQVELFTSFFLIILFVGVFDASLKMWGQTDLKKLVAYCTIQEMNLIAIFFLKGDSSVGAFGFLFNIMHAFLSTLMFYLVECIYSRYKSRSILAVNGIFFSFNNLAISIIFMIFFFSGIPGTLKFVCEFFVFNLVFNISWILGFIFVIIVNAFGLIGFSKNWFNAVFCAPNKNINLNALDLSKKEVFIIFLCFFF</sequence>
<comment type="catalytic activity">
    <reaction evidence="1">
        <text>a ubiquinone + NADH + 5 H(+)(in) = a ubiquinol + NAD(+) + 4 H(+)(out)</text>
        <dbReference type="Rhea" id="RHEA:29091"/>
        <dbReference type="Rhea" id="RHEA-COMP:9565"/>
        <dbReference type="Rhea" id="RHEA-COMP:9566"/>
        <dbReference type="ChEBI" id="CHEBI:15378"/>
        <dbReference type="ChEBI" id="CHEBI:16389"/>
        <dbReference type="ChEBI" id="CHEBI:17976"/>
        <dbReference type="ChEBI" id="CHEBI:57540"/>
        <dbReference type="ChEBI" id="CHEBI:57945"/>
        <dbReference type="EC" id="7.1.1.2"/>
    </reaction>
</comment>
<evidence type="ECO:0000313" key="3">
    <source>
        <dbReference type="EMBL" id="CAZ66798.1"/>
    </source>
</evidence>
<dbReference type="GO" id="GO:0031966">
    <property type="term" value="C:mitochondrial membrane"/>
    <property type="evidence" value="ECO:0007669"/>
    <property type="project" value="UniProtKB-SubCell"/>
</dbReference>
<feature type="transmembrane region" description="Helical" evidence="1">
    <location>
        <begin position="308"/>
        <end position="329"/>
    </location>
</feature>
<protein>
    <recommendedName>
        <fullName evidence="1">NADH-ubiquinone oxidoreductase chain 4</fullName>
        <ecNumber evidence="1">7.1.1.2</ecNumber>
    </recommendedName>
</protein>
<feature type="transmembrane region" description="Helical" evidence="1">
    <location>
        <begin position="435"/>
        <end position="459"/>
    </location>
</feature>
<feature type="transmembrane region" description="Helical" evidence="1">
    <location>
        <begin position="364"/>
        <end position="386"/>
    </location>
</feature>
<feature type="transmembrane region" description="Helical" evidence="1">
    <location>
        <begin position="122"/>
        <end position="141"/>
    </location>
</feature>
<dbReference type="InterPro" id="IPR001750">
    <property type="entry name" value="ND/Mrp_TM"/>
</dbReference>
<keyword evidence="1" id="KW-0249">Electron transport</keyword>
<keyword evidence="1" id="KW-0830">Ubiquinone</keyword>
<keyword evidence="1 3" id="KW-0496">Mitochondrion</keyword>
<keyword evidence="1" id="KW-1133">Transmembrane helix</keyword>
<reference evidence="3" key="1">
    <citation type="journal article" date="2011" name="BMC Genomics">
        <title>The mitochondrial genome sequence of the ciliate Paramecium caudatum reveals a shift in nucleotide composition and codon usage within the genus Paramecium.</title>
        <authorList>
            <person name="Barth D."/>
            <person name="Berendonk T.U."/>
        </authorList>
    </citation>
    <scope>NUCLEOTIDE SEQUENCE</scope>
    <source>
        <strain evidence="3">GB-E</strain>
    </source>
</reference>
<organism evidence="3">
    <name type="scientific">Paramecium caudatum</name>
    <dbReference type="NCBI Taxonomy" id="5885"/>
    <lineage>
        <taxon>Eukaryota</taxon>
        <taxon>Sar</taxon>
        <taxon>Alveolata</taxon>
        <taxon>Ciliophora</taxon>
        <taxon>Intramacronucleata</taxon>
        <taxon>Oligohymenophorea</taxon>
        <taxon>Peniculida</taxon>
        <taxon>Parameciidae</taxon>
        <taxon>Paramecium</taxon>
    </lineage>
</organism>
<feature type="transmembrane region" description="Helical" evidence="1">
    <location>
        <begin position="252"/>
        <end position="273"/>
    </location>
</feature>
<evidence type="ECO:0000256" key="1">
    <source>
        <dbReference type="RuleBase" id="RU003297"/>
    </source>
</evidence>
<name>D8L7R1_PARCA</name>
<dbReference type="EMBL" id="FN424190">
    <property type="protein sequence ID" value="CAZ66798.1"/>
    <property type="molecule type" value="Genomic_DNA"/>
</dbReference>
<feature type="transmembrane region" description="Helical" evidence="1">
    <location>
        <begin position="67"/>
        <end position="88"/>
    </location>
</feature>
<dbReference type="Pfam" id="PF00361">
    <property type="entry name" value="Proton_antipo_M"/>
    <property type="match status" value="1"/>
</dbReference>
<dbReference type="GO" id="GO:0048039">
    <property type="term" value="F:ubiquinone binding"/>
    <property type="evidence" value="ECO:0007669"/>
    <property type="project" value="TreeGrafter"/>
</dbReference>
<dbReference type="GeneID" id="9384800"/>
<dbReference type="RefSeq" id="YP_003734419.1">
    <property type="nucleotide sequence ID" value="NC_014262.1"/>
</dbReference>
<keyword evidence="1" id="KW-0813">Transport</keyword>
<feature type="domain" description="NADH:quinone oxidoreductase/Mrp antiporter transmembrane" evidence="2">
    <location>
        <begin position="172"/>
        <end position="455"/>
    </location>
</feature>
<dbReference type="GO" id="GO:0003954">
    <property type="term" value="F:NADH dehydrogenase activity"/>
    <property type="evidence" value="ECO:0007669"/>
    <property type="project" value="TreeGrafter"/>
</dbReference>
<comment type="function">
    <text evidence="1">Core subunit of the mitochondrial membrane respiratory chain NADH dehydrogenase (Complex I) which catalyzes electron transfer from NADH through the respiratory chain, using ubiquinone as an electron acceptor. Essential for the catalytic activity and assembly of complex I.</text>
</comment>
<proteinExistence type="inferred from homology"/>
<geneLocation type="mitochondrion" evidence="3"/>
<dbReference type="InterPro" id="IPR003918">
    <property type="entry name" value="NADH_UbQ_OxRdtase"/>
</dbReference>
<keyword evidence="1" id="KW-0679">Respiratory chain</keyword>
<dbReference type="GO" id="GO:0015990">
    <property type="term" value="P:electron transport coupled proton transport"/>
    <property type="evidence" value="ECO:0007669"/>
    <property type="project" value="TreeGrafter"/>
</dbReference>
<dbReference type="PANTHER" id="PTHR43507">
    <property type="entry name" value="NADH-UBIQUINONE OXIDOREDUCTASE CHAIN 4"/>
    <property type="match status" value="1"/>
</dbReference>
<feature type="transmembrane region" description="Helical" evidence="1">
    <location>
        <begin position="341"/>
        <end position="358"/>
    </location>
</feature>
<comment type="subcellular location">
    <subcellularLocation>
        <location evidence="1">Mitochondrion membrane</location>
        <topology evidence="1">Multi-pass membrane protein</topology>
    </subcellularLocation>
</comment>
<feature type="transmembrane region" description="Helical" evidence="1">
    <location>
        <begin position="208"/>
        <end position="232"/>
    </location>
</feature>
<comment type="similarity">
    <text evidence="1">Belongs to the complex I subunit 4 family.</text>
</comment>
<dbReference type="PANTHER" id="PTHR43507:SF1">
    <property type="entry name" value="NADH-UBIQUINONE OXIDOREDUCTASE CHAIN 4"/>
    <property type="match status" value="1"/>
</dbReference>
<dbReference type="AlphaFoldDB" id="D8L7R1"/>
<feature type="transmembrane region" description="Helical" evidence="1">
    <location>
        <begin position="398"/>
        <end position="423"/>
    </location>
</feature>
<keyword evidence="1" id="KW-0472">Membrane</keyword>
<feature type="transmembrane region" description="Helical" evidence="1">
    <location>
        <begin position="176"/>
        <end position="196"/>
    </location>
</feature>
<feature type="transmembrane region" description="Helical" evidence="1">
    <location>
        <begin position="20"/>
        <end position="46"/>
    </location>
</feature>
<dbReference type="GO" id="GO:0008137">
    <property type="term" value="F:NADH dehydrogenase (ubiquinone) activity"/>
    <property type="evidence" value="ECO:0007669"/>
    <property type="project" value="UniProtKB-UniRule"/>
</dbReference>
<evidence type="ECO:0000259" key="2">
    <source>
        <dbReference type="Pfam" id="PF00361"/>
    </source>
</evidence>
<feature type="transmembrane region" description="Helical" evidence="1">
    <location>
        <begin position="153"/>
        <end position="170"/>
    </location>
</feature>
<feature type="transmembrane region" description="Helical" evidence="1">
    <location>
        <begin position="285"/>
        <end position="302"/>
    </location>
</feature>
<keyword evidence="1" id="KW-0812">Transmembrane</keyword>
<dbReference type="PRINTS" id="PR01437">
    <property type="entry name" value="NUOXDRDTASE4"/>
</dbReference>
<keyword evidence="1" id="KW-0520">NAD</keyword>
<accession>D8L7R1</accession>
<dbReference type="EC" id="7.1.1.2" evidence="1"/>
<gene>
    <name evidence="3" type="primary">nad4</name>
</gene>
<dbReference type="GO" id="GO:0042773">
    <property type="term" value="P:ATP synthesis coupled electron transport"/>
    <property type="evidence" value="ECO:0007669"/>
    <property type="project" value="InterPro"/>
</dbReference>